<proteinExistence type="predicted"/>
<comment type="cofactor">
    <cofactor evidence="1">
        <name>a divalent metal cation</name>
        <dbReference type="ChEBI" id="CHEBI:60240"/>
    </cofactor>
</comment>
<evidence type="ECO:0000256" key="2">
    <source>
        <dbReference type="ARBA" id="ARBA00022723"/>
    </source>
</evidence>
<evidence type="ECO:0000256" key="1">
    <source>
        <dbReference type="ARBA" id="ARBA00001968"/>
    </source>
</evidence>
<dbReference type="GO" id="GO:0046872">
    <property type="term" value="F:metal ion binding"/>
    <property type="evidence" value="ECO:0007669"/>
    <property type="project" value="UniProtKB-KW"/>
</dbReference>
<organism evidence="4 5">
    <name type="scientific">Channa striata</name>
    <name type="common">Snakehead murrel</name>
    <name type="synonym">Ophicephalus striatus</name>
    <dbReference type="NCBI Taxonomy" id="64152"/>
    <lineage>
        <taxon>Eukaryota</taxon>
        <taxon>Metazoa</taxon>
        <taxon>Chordata</taxon>
        <taxon>Craniata</taxon>
        <taxon>Vertebrata</taxon>
        <taxon>Euteleostomi</taxon>
        <taxon>Actinopterygii</taxon>
        <taxon>Neopterygii</taxon>
        <taxon>Teleostei</taxon>
        <taxon>Neoteleostei</taxon>
        <taxon>Acanthomorphata</taxon>
        <taxon>Anabantaria</taxon>
        <taxon>Anabantiformes</taxon>
        <taxon>Channoidei</taxon>
        <taxon>Channidae</taxon>
        <taxon>Channa</taxon>
    </lineage>
</organism>
<reference evidence="4" key="1">
    <citation type="submission" date="2023-07" db="EMBL/GenBank/DDBJ databases">
        <title>Chromosome-level Genome Assembly of Striped Snakehead (Channa striata).</title>
        <authorList>
            <person name="Liu H."/>
        </authorList>
    </citation>
    <scope>NUCLEOTIDE SEQUENCE</scope>
    <source>
        <strain evidence="4">Gz</strain>
        <tissue evidence="4">Muscle</tissue>
    </source>
</reference>
<dbReference type="Pfam" id="PF13359">
    <property type="entry name" value="DDE_Tnp_4"/>
    <property type="match status" value="1"/>
</dbReference>
<dbReference type="PANTHER" id="PTHR23080">
    <property type="entry name" value="THAP DOMAIN PROTEIN"/>
    <property type="match status" value="1"/>
</dbReference>
<evidence type="ECO:0000313" key="4">
    <source>
        <dbReference type="EMBL" id="KAK2824161.1"/>
    </source>
</evidence>
<feature type="domain" description="DDE Tnp4" evidence="3">
    <location>
        <begin position="103"/>
        <end position="197"/>
    </location>
</feature>
<dbReference type="EMBL" id="JAUPFM010000017">
    <property type="protein sequence ID" value="KAK2824161.1"/>
    <property type="molecule type" value="Genomic_DNA"/>
</dbReference>
<dbReference type="InterPro" id="IPR027806">
    <property type="entry name" value="HARBI1_dom"/>
</dbReference>
<accession>A0AA88LU49</accession>
<evidence type="ECO:0000313" key="5">
    <source>
        <dbReference type="Proteomes" id="UP001187415"/>
    </source>
</evidence>
<sequence>MSSCCSHYRFCNQNQPTVPELPQVTSSKLLIIGKRSPSDVIRTSVISYVSVGGPSSQGSSRDLSFTAPELAGTFPPGCTFCLWILHEVIRAHLPAGVYSTQISYNIKGHIGMAQHGAITFVSGLCVGSMSDREIFNLSGIASLLTPDMAIMVDKEFLVDDIALLKIYRPSFPSSNIHMSREDDRKAQSVARLKVHVEIQEGG</sequence>
<dbReference type="PANTHER" id="PTHR23080:SF133">
    <property type="entry name" value="SI:CH211-262I1.5-RELATED"/>
    <property type="match status" value="1"/>
</dbReference>
<dbReference type="Proteomes" id="UP001187415">
    <property type="component" value="Unassembled WGS sequence"/>
</dbReference>
<gene>
    <name evidence="4" type="ORF">Q5P01_021336</name>
</gene>
<name>A0AA88LU49_CHASR</name>
<keyword evidence="2" id="KW-0479">Metal-binding</keyword>
<dbReference type="AlphaFoldDB" id="A0AA88LU49"/>
<keyword evidence="5" id="KW-1185">Reference proteome</keyword>
<comment type="caution">
    <text evidence="4">The sequence shown here is derived from an EMBL/GenBank/DDBJ whole genome shotgun (WGS) entry which is preliminary data.</text>
</comment>
<evidence type="ECO:0000259" key="3">
    <source>
        <dbReference type="Pfam" id="PF13359"/>
    </source>
</evidence>
<protein>
    <recommendedName>
        <fullName evidence="3">DDE Tnp4 domain-containing protein</fullName>
    </recommendedName>
</protein>